<comment type="caution">
    <text evidence="2">The sequence shown here is derived from an EMBL/GenBank/DDBJ whole genome shotgun (WGS) entry which is preliminary data.</text>
</comment>
<feature type="non-terminal residue" evidence="2">
    <location>
        <position position="1"/>
    </location>
</feature>
<evidence type="ECO:0000256" key="1">
    <source>
        <dbReference type="SAM" id="MobiDB-lite"/>
    </source>
</evidence>
<sequence>QSQHKGPKYEALPALPKLSSYEPLKLHEKSALHDLQLGTNIDLNEDPHRDQCTTNAVSHPVDNAISTINGVGVEGEGQLPANELSHPDDGNAATDDGRPRVSKSLQKNSSMHQNSQKLSSSHG</sequence>
<dbReference type="Proteomes" id="UP001497497">
    <property type="component" value="Unassembled WGS sequence"/>
</dbReference>
<dbReference type="AlphaFoldDB" id="A0AAV2I8A5"/>
<dbReference type="EMBL" id="CAXITT010000411">
    <property type="protein sequence ID" value="CAL1541034.1"/>
    <property type="molecule type" value="Genomic_DNA"/>
</dbReference>
<reference evidence="2 3" key="1">
    <citation type="submission" date="2024-04" db="EMBL/GenBank/DDBJ databases">
        <authorList>
            <consortium name="Genoscope - CEA"/>
            <person name="William W."/>
        </authorList>
    </citation>
    <scope>NUCLEOTIDE SEQUENCE [LARGE SCALE GENOMIC DNA]</scope>
</reference>
<feature type="compositionally biased region" description="Basic and acidic residues" evidence="1">
    <location>
        <begin position="85"/>
        <end position="99"/>
    </location>
</feature>
<feature type="compositionally biased region" description="Polar residues" evidence="1">
    <location>
        <begin position="103"/>
        <end position="123"/>
    </location>
</feature>
<accession>A0AAV2I8A5</accession>
<protein>
    <submittedName>
        <fullName evidence="2">Uncharacterized protein</fullName>
    </submittedName>
</protein>
<evidence type="ECO:0000313" key="2">
    <source>
        <dbReference type="EMBL" id="CAL1541034.1"/>
    </source>
</evidence>
<proteinExistence type="predicted"/>
<feature type="non-terminal residue" evidence="2">
    <location>
        <position position="123"/>
    </location>
</feature>
<keyword evidence="3" id="KW-1185">Reference proteome</keyword>
<name>A0AAV2I8A5_LYMST</name>
<gene>
    <name evidence="2" type="ORF">GSLYS_00014676001</name>
</gene>
<feature type="region of interest" description="Disordered" evidence="1">
    <location>
        <begin position="41"/>
        <end position="123"/>
    </location>
</feature>
<evidence type="ECO:0000313" key="3">
    <source>
        <dbReference type="Proteomes" id="UP001497497"/>
    </source>
</evidence>
<organism evidence="2 3">
    <name type="scientific">Lymnaea stagnalis</name>
    <name type="common">Great pond snail</name>
    <name type="synonym">Helix stagnalis</name>
    <dbReference type="NCBI Taxonomy" id="6523"/>
    <lineage>
        <taxon>Eukaryota</taxon>
        <taxon>Metazoa</taxon>
        <taxon>Spiralia</taxon>
        <taxon>Lophotrochozoa</taxon>
        <taxon>Mollusca</taxon>
        <taxon>Gastropoda</taxon>
        <taxon>Heterobranchia</taxon>
        <taxon>Euthyneura</taxon>
        <taxon>Panpulmonata</taxon>
        <taxon>Hygrophila</taxon>
        <taxon>Lymnaeoidea</taxon>
        <taxon>Lymnaeidae</taxon>
        <taxon>Lymnaea</taxon>
    </lineage>
</organism>